<organism evidence="7 8">
    <name type="scientific">Shewanella algicola</name>
    <dbReference type="NCBI Taxonomy" id="640633"/>
    <lineage>
        <taxon>Bacteria</taxon>
        <taxon>Pseudomonadati</taxon>
        <taxon>Pseudomonadota</taxon>
        <taxon>Gammaproteobacteria</taxon>
        <taxon>Alteromonadales</taxon>
        <taxon>Shewanellaceae</taxon>
        <taxon>Shewanella</taxon>
    </lineage>
</organism>
<feature type="active site" description="Nucleophile" evidence="5">
    <location>
        <position position="17"/>
    </location>
</feature>
<keyword evidence="8" id="KW-1185">Reference proteome</keyword>
<dbReference type="FunFam" id="3.40.50.2300:FF:000113">
    <property type="entry name" value="Low molecular weight protein-tyrosine-phosphatase"/>
    <property type="match status" value="1"/>
</dbReference>
<dbReference type="InterPro" id="IPR017867">
    <property type="entry name" value="Tyr_phospatase_low_mol_wt"/>
</dbReference>
<protein>
    <recommendedName>
        <fullName evidence="2">protein-tyrosine-phosphatase</fullName>
        <ecNumber evidence="2">3.1.3.48</ecNumber>
    </recommendedName>
</protein>
<dbReference type="AlphaFoldDB" id="A0A9X1ZF83"/>
<evidence type="ECO:0000313" key="7">
    <source>
        <dbReference type="EMBL" id="MCL1105823.1"/>
    </source>
</evidence>
<evidence type="ECO:0000313" key="8">
    <source>
        <dbReference type="Proteomes" id="UP001139408"/>
    </source>
</evidence>
<comment type="caution">
    <text evidence="7">The sequence shown here is derived from an EMBL/GenBank/DDBJ whole genome shotgun (WGS) entry which is preliminary data.</text>
</comment>
<gene>
    <name evidence="7" type="ORF">L2749_11215</name>
</gene>
<dbReference type="SMART" id="SM00226">
    <property type="entry name" value="LMWPc"/>
    <property type="match status" value="1"/>
</dbReference>
<evidence type="ECO:0000256" key="1">
    <source>
        <dbReference type="ARBA" id="ARBA00011063"/>
    </source>
</evidence>
<dbReference type="RefSeq" id="WP_188924844.1">
    <property type="nucleotide sequence ID" value="NZ_BMQI01000015.1"/>
</dbReference>
<dbReference type="Proteomes" id="UP001139408">
    <property type="component" value="Unassembled WGS sequence"/>
</dbReference>
<keyword evidence="3" id="KW-0378">Hydrolase</keyword>
<dbReference type="Pfam" id="PF01451">
    <property type="entry name" value="LMWPc"/>
    <property type="match status" value="1"/>
</dbReference>
<dbReference type="Gene3D" id="3.40.50.2300">
    <property type="match status" value="1"/>
</dbReference>
<feature type="active site" description="Proton donor" evidence="5">
    <location>
        <position position="131"/>
    </location>
</feature>
<dbReference type="EC" id="3.1.3.48" evidence="2"/>
<dbReference type="PANTHER" id="PTHR11717:SF7">
    <property type="entry name" value="LOW MOLECULAR WEIGHT PHOSPHOTYROSINE PROTEIN PHOSPHATASE"/>
    <property type="match status" value="1"/>
</dbReference>
<accession>A0A9X1ZF83</accession>
<dbReference type="CDD" id="cd16343">
    <property type="entry name" value="LMWPTP"/>
    <property type="match status" value="1"/>
</dbReference>
<evidence type="ECO:0000256" key="5">
    <source>
        <dbReference type="PIRSR" id="PIRSR617867-1"/>
    </source>
</evidence>
<dbReference type="SUPFAM" id="SSF52788">
    <property type="entry name" value="Phosphotyrosine protein phosphatases I"/>
    <property type="match status" value="1"/>
</dbReference>
<proteinExistence type="inferred from homology"/>
<evidence type="ECO:0000256" key="3">
    <source>
        <dbReference type="ARBA" id="ARBA00022801"/>
    </source>
</evidence>
<evidence type="ECO:0000256" key="2">
    <source>
        <dbReference type="ARBA" id="ARBA00013064"/>
    </source>
</evidence>
<dbReference type="EMBL" id="JAKILJ010000023">
    <property type="protein sequence ID" value="MCL1105823.1"/>
    <property type="molecule type" value="Genomic_DNA"/>
</dbReference>
<sequence length="164" mass="18107">MIDNAYLAKVSSVLFVCMGNICRSPTAEAVFKQQVKLHGLSLRVDSAGTIAYHKGNPPDSRSVAAGTKRGLDFSGMKARQVREEDYEQFDLILAADNDNVHDLRERCPAQYRYKIHLILDFTPGDVTEVPDPYYGGERGFEQVIDLLETSLAALATQLVSARVG</sequence>
<dbReference type="InterPro" id="IPR036196">
    <property type="entry name" value="Ptyr_pPase_sf"/>
</dbReference>
<name>A0A9X1ZF83_9GAMM</name>
<evidence type="ECO:0000259" key="6">
    <source>
        <dbReference type="SMART" id="SM00226"/>
    </source>
</evidence>
<feature type="domain" description="Phosphotyrosine protein phosphatase I" evidence="6">
    <location>
        <begin position="11"/>
        <end position="157"/>
    </location>
</feature>
<comment type="similarity">
    <text evidence="1">Belongs to the low molecular weight phosphotyrosine protein phosphatase family.</text>
</comment>
<dbReference type="GO" id="GO:0004725">
    <property type="term" value="F:protein tyrosine phosphatase activity"/>
    <property type="evidence" value="ECO:0007669"/>
    <property type="project" value="UniProtKB-EC"/>
</dbReference>
<dbReference type="PRINTS" id="PR00719">
    <property type="entry name" value="LMWPTPASE"/>
</dbReference>
<reference evidence="7" key="1">
    <citation type="submission" date="2022-01" db="EMBL/GenBank/DDBJ databases">
        <title>Whole genome-based taxonomy of the Shewanellaceae.</title>
        <authorList>
            <person name="Martin-Rodriguez A.J."/>
        </authorList>
    </citation>
    <scope>NUCLEOTIDE SEQUENCE</scope>
    <source>
        <strain evidence="7">DSM 23803</strain>
    </source>
</reference>
<feature type="active site" evidence="5">
    <location>
        <position position="23"/>
    </location>
</feature>
<dbReference type="InterPro" id="IPR023485">
    <property type="entry name" value="Ptyr_pPase"/>
</dbReference>
<keyword evidence="4" id="KW-0904">Protein phosphatase</keyword>
<evidence type="ECO:0000256" key="4">
    <source>
        <dbReference type="ARBA" id="ARBA00022912"/>
    </source>
</evidence>
<dbReference type="PANTHER" id="PTHR11717">
    <property type="entry name" value="LOW MOLECULAR WEIGHT PROTEIN TYROSINE PHOSPHATASE"/>
    <property type="match status" value="1"/>
</dbReference>
<dbReference type="InterPro" id="IPR050438">
    <property type="entry name" value="LMW_PTPase"/>
</dbReference>